<dbReference type="GO" id="GO:0004467">
    <property type="term" value="F:long-chain fatty acid-CoA ligase activity"/>
    <property type="evidence" value="ECO:0007669"/>
    <property type="project" value="TreeGrafter"/>
</dbReference>
<evidence type="ECO:0000256" key="2">
    <source>
        <dbReference type="ARBA" id="ARBA00022840"/>
    </source>
</evidence>
<dbReference type="InterPro" id="IPR020845">
    <property type="entry name" value="AMP-binding_CS"/>
</dbReference>
<dbReference type="RefSeq" id="WP_155044122.1">
    <property type="nucleotide sequence ID" value="NZ_WMIH01000006.1"/>
</dbReference>
<evidence type="ECO:0000313" key="4">
    <source>
        <dbReference type="EMBL" id="MTH64259.1"/>
    </source>
</evidence>
<keyword evidence="2" id="KW-0067">ATP-binding</keyword>
<accession>A0A6L6IWJ4</accession>
<evidence type="ECO:0000313" key="5">
    <source>
        <dbReference type="Proteomes" id="UP000478740"/>
    </source>
</evidence>
<dbReference type="SUPFAM" id="SSF56801">
    <property type="entry name" value="Acetyl-CoA synthetase-like"/>
    <property type="match status" value="1"/>
</dbReference>
<comment type="caution">
    <text evidence="4">The sequence shown here is derived from an EMBL/GenBank/DDBJ whole genome shotgun (WGS) entry which is preliminary data.</text>
</comment>
<dbReference type="InterPro" id="IPR000873">
    <property type="entry name" value="AMP-dep_synth/lig_dom"/>
</dbReference>
<dbReference type="GO" id="GO:0005524">
    <property type="term" value="F:ATP binding"/>
    <property type="evidence" value="ECO:0007669"/>
    <property type="project" value="UniProtKB-KW"/>
</dbReference>
<dbReference type="AlphaFoldDB" id="A0A6L6IWJ4"/>
<keyword evidence="5" id="KW-1185">Reference proteome</keyword>
<dbReference type="PANTHER" id="PTHR43272:SF33">
    <property type="entry name" value="AMP-BINDING DOMAIN-CONTAINING PROTEIN-RELATED"/>
    <property type="match status" value="1"/>
</dbReference>
<feature type="domain" description="AMP-dependent synthetase/ligase" evidence="3">
    <location>
        <begin position="27"/>
        <end position="442"/>
    </location>
</feature>
<sequence length="646" mass="70593">MQHDPIDTAAALHPDWQPGDTILARLARNAAEHPGEIAMRERDRGIWQEYDWRAYLAAVTEFAAGLEAQGIGPGDVVMVIGDNRPNLYFAMLGIACLRAIPSPAYADAPTEELAAQMARENIRTAIAEDQEQVDKMLEARESWPALGLVVYDDPRGLAGREPAGVMGFDAIRAAGAARLSVDPGLRDALIARPSVHDIAVLMHSSGTTGAPKGIPLKHGHVLSGVRNAAAAGYFRQGEVHMAYLPMAWVGDFIFSIGAATELRFSVNIPEAQETALHDLREIAPSLYFASPRAWSAMLTRVQVGMAETRGVKRWLYDWFMPRAMAAERARLTGKPGQGGLTRWLGEWLICGPIRDQLGLARVQRAYTAGEAIGEDVFLWFRALGLNLRQFYGQTENCALAVAQGPDDISLTTVGRPFPGIDMRIDETGQILLRGDNIFDGYFQNPTATAEALVDGWLQTGDAGQIEPDGQLVVLGRVSEVVEKRDGTRFIPTYIENRLKFSPHIKDAAVIGRGRDMLVAIVCIDFQAVGQWAQENGVAYTSYAELSQSPRVHDLIAGQIAQVNAGLPHGLSVARFANLHKEFDPDDGEVTRTRKLKRNVIDDRYGPIIEALNAGADQIDFRAQITYENGQTGSLDRVLRLADVEAA</sequence>
<proteinExistence type="predicted"/>
<dbReference type="Proteomes" id="UP000478740">
    <property type="component" value="Unassembled WGS sequence"/>
</dbReference>
<dbReference type="Gene3D" id="3.40.50.12780">
    <property type="entry name" value="N-terminal domain of ligase-like"/>
    <property type="match status" value="1"/>
</dbReference>
<dbReference type="PANTHER" id="PTHR43272">
    <property type="entry name" value="LONG-CHAIN-FATTY-ACID--COA LIGASE"/>
    <property type="match status" value="1"/>
</dbReference>
<evidence type="ECO:0000256" key="1">
    <source>
        <dbReference type="ARBA" id="ARBA00022741"/>
    </source>
</evidence>
<dbReference type="GO" id="GO:0016020">
    <property type="term" value="C:membrane"/>
    <property type="evidence" value="ECO:0007669"/>
    <property type="project" value="TreeGrafter"/>
</dbReference>
<reference evidence="4 5" key="1">
    <citation type="submission" date="2019-11" db="EMBL/GenBank/DDBJ databases">
        <authorList>
            <person name="Dong K."/>
        </authorList>
    </citation>
    <scope>NUCLEOTIDE SEQUENCE [LARGE SCALE GENOMIC DNA]</scope>
    <source>
        <strain evidence="4 5">DK608</strain>
    </source>
</reference>
<gene>
    <name evidence="4" type="ORF">GL284_08245</name>
</gene>
<dbReference type="Pfam" id="PF00501">
    <property type="entry name" value="AMP-binding"/>
    <property type="match status" value="1"/>
</dbReference>
<dbReference type="PROSITE" id="PS00455">
    <property type="entry name" value="AMP_BINDING"/>
    <property type="match status" value="1"/>
</dbReference>
<organism evidence="4 5">
    <name type="scientific">Paracoccus shanxieyensis</name>
    <dbReference type="NCBI Taxonomy" id="2675752"/>
    <lineage>
        <taxon>Bacteria</taxon>
        <taxon>Pseudomonadati</taxon>
        <taxon>Pseudomonadota</taxon>
        <taxon>Alphaproteobacteria</taxon>
        <taxon>Rhodobacterales</taxon>
        <taxon>Paracoccaceae</taxon>
        <taxon>Paracoccus</taxon>
    </lineage>
</organism>
<protein>
    <submittedName>
        <fullName evidence="4">AMP-binding protein</fullName>
    </submittedName>
</protein>
<keyword evidence="1" id="KW-0547">Nucleotide-binding</keyword>
<evidence type="ECO:0000259" key="3">
    <source>
        <dbReference type="Pfam" id="PF00501"/>
    </source>
</evidence>
<dbReference type="InterPro" id="IPR042099">
    <property type="entry name" value="ANL_N_sf"/>
</dbReference>
<dbReference type="EMBL" id="WMII01000006">
    <property type="protein sequence ID" value="MTH64259.1"/>
    <property type="molecule type" value="Genomic_DNA"/>
</dbReference>
<name>A0A6L6IWJ4_9RHOB</name>